<sequence length="308" mass="33671">MHQPHDMDASSSSAQWAILKLSSISARLGSLWLKFNYVTHNCCSSCVPFSVSVLLSQAILPSSWWIYNRLRTLFHAAGFPESSDILSLKISETISCSIFTLPFTLTFLLVAKASIIQALKKQKPCFSSILSLLNPLLLTYICNSFLIVSANATVFSLLFFAVNFLEGSGFSSIFLSAAGAVVYSIVVANALIICNLALVLSGMERCGGYMAILKACLLLRGNTSTALSLALPLNLAMAGIEALFQYRILRDYRRLGIASSMAFEGMLISYLYSISLLLDTVVTCMLYKSCKASIGDYKSIKICQEEFP</sequence>
<keyword evidence="3" id="KW-1185">Reference proteome</keyword>
<comment type="caution">
    <text evidence="2">The sequence shown here is derived from an EMBL/GenBank/DDBJ whole genome shotgun (WGS) entry which is preliminary data.</text>
</comment>
<proteinExistence type="predicted"/>
<reference evidence="2" key="1">
    <citation type="journal article" date="2022" name="Plant J.">
        <title>Strategies of tolerance reflected in two North American maple genomes.</title>
        <authorList>
            <person name="McEvoy S.L."/>
            <person name="Sezen U.U."/>
            <person name="Trouern-Trend A."/>
            <person name="McMahon S.M."/>
            <person name="Schaberg P.G."/>
            <person name="Yang J."/>
            <person name="Wegrzyn J.L."/>
            <person name="Swenson N.G."/>
        </authorList>
    </citation>
    <scope>NUCLEOTIDE SEQUENCE</scope>
    <source>
        <strain evidence="2">NS2018</strain>
    </source>
</reference>
<keyword evidence="1" id="KW-1133">Transmembrane helix</keyword>
<protein>
    <submittedName>
        <fullName evidence="2">Uncharacterized protein</fullName>
    </submittedName>
</protein>
<dbReference type="AlphaFoldDB" id="A0AA39VPU4"/>
<dbReference type="PANTHER" id="PTHR33133:SF3">
    <property type="entry name" value="TRANSMEMBRANE PROTEIN"/>
    <property type="match status" value="1"/>
</dbReference>
<keyword evidence="1" id="KW-0472">Membrane</keyword>
<dbReference type="PANTHER" id="PTHR33133">
    <property type="entry name" value="OS08G0107100 PROTEIN-RELATED"/>
    <property type="match status" value="1"/>
</dbReference>
<feature type="transmembrane region" description="Helical" evidence="1">
    <location>
        <begin position="266"/>
        <end position="287"/>
    </location>
</feature>
<feature type="transmembrane region" description="Helical" evidence="1">
    <location>
        <begin position="132"/>
        <end position="161"/>
    </location>
</feature>
<feature type="transmembrane region" description="Helical" evidence="1">
    <location>
        <begin position="224"/>
        <end position="246"/>
    </location>
</feature>
<name>A0AA39VPU4_ACESA</name>
<evidence type="ECO:0000313" key="3">
    <source>
        <dbReference type="Proteomes" id="UP001168877"/>
    </source>
</evidence>
<reference evidence="2" key="2">
    <citation type="submission" date="2023-06" db="EMBL/GenBank/DDBJ databases">
        <authorList>
            <person name="Swenson N.G."/>
            <person name="Wegrzyn J.L."/>
            <person name="Mcevoy S.L."/>
        </authorList>
    </citation>
    <scope>NUCLEOTIDE SEQUENCE</scope>
    <source>
        <strain evidence="2">NS2018</strain>
        <tissue evidence="2">Leaf</tissue>
    </source>
</reference>
<organism evidence="2 3">
    <name type="scientific">Acer saccharum</name>
    <name type="common">Sugar maple</name>
    <dbReference type="NCBI Taxonomy" id="4024"/>
    <lineage>
        <taxon>Eukaryota</taxon>
        <taxon>Viridiplantae</taxon>
        <taxon>Streptophyta</taxon>
        <taxon>Embryophyta</taxon>
        <taxon>Tracheophyta</taxon>
        <taxon>Spermatophyta</taxon>
        <taxon>Magnoliopsida</taxon>
        <taxon>eudicotyledons</taxon>
        <taxon>Gunneridae</taxon>
        <taxon>Pentapetalae</taxon>
        <taxon>rosids</taxon>
        <taxon>malvids</taxon>
        <taxon>Sapindales</taxon>
        <taxon>Sapindaceae</taxon>
        <taxon>Hippocastanoideae</taxon>
        <taxon>Acereae</taxon>
        <taxon>Acer</taxon>
    </lineage>
</organism>
<dbReference type="Proteomes" id="UP001168877">
    <property type="component" value="Unassembled WGS sequence"/>
</dbReference>
<gene>
    <name evidence="2" type="ORF">LWI29_034590</name>
</gene>
<keyword evidence="1" id="KW-0812">Transmembrane</keyword>
<accession>A0AA39VPU4</accession>
<dbReference type="EMBL" id="JAUESC010000382">
    <property type="protein sequence ID" value="KAK0588117.1"/>
    <property type="molecule type" value="Genomic_DNA"/>
</dbReference>
<evidence type="ECO:0000256" key="1">
    <source>
        <dbReference type="SAM" id="Phobius"/>
    </source>
</evidence>
<evidence type="ECO:0000313" key="2">
    <source>
        <dbReference type="EMBL" id="KAK0588117.1"/>
    </source>
</evidence>
<feature type="transmembrane region" description="Helical" evidence="1">
    <location>
        <begin position="173"/>
        <end position="203"/>
    </location>
</feature>
<feature type="transmembrane region" description="Helical" evidence="1">
    <location>
        <begin position="87"/>
        <end position="111"/>
    </location>
</feature>